<dbReference type="Pfam" id="PF13187">
    <property type="entry name" value="Fer4_9"/>
    <property type="match status" value="1"/>
</dbReference>
<dbReference type="AlphaFoldDB" id="A0A7C3KIS9"/>
<evidence type="ECO:0000313" key="5">
    <source>
        <dbReference type="EMBL" id="HFN01411.1"/>
    </source>
</evidence>
<dbReference type="CDD" id="cd19096">
    <property type="entry name" value="AKR_Fe-S_oxidoreductase"/>
    <property type="match status" value="1"/>
</dbReference>
<dbReference type="Gene3D" id="3.20.20.100">
    <property type="entry name" value="NADP-dependent oxidoreductase domain"/>
    <property type="match status" value="1"/>
</dbReference>
<dbReference type="EMBL" id="DSRU01000408">
    <property type="protein sequence ID" value="HFN01411.1"/>
    <property type="molecule type" value="Genomic_DNA"/>
</dbReference>
<dbReference type="GO" id="GO:0051536">
    <property type="term" value="F:iron-sulfur cluster binding"/>
    <property type="evidence" value="ECO:0007669"/>
    <property type="project" value="UniProtKB-KW"/>
</dbReference>
<dbReference type="InterPro" id="IPR017896">
    <property type="entry name" value="4Fe4S_Fe-S-bd"/>
</dbReference>
<protein>
    <submittedName>
        <fullName evidence="5">Aldo/keto reductase</fullName>
    </submittedName>
</protein>
<sequence>MKYRRFGKTNLEISVFSLGTMRCLASEAIAQQTVERALDLGINHLETAQGYGASEIFLGKALRDLAVPRSQVILTTKILPSDNADITERAIDESLDRLDVDYLDTLALHGINTWDHLAWLTARDGCMRAIWRAVEDGRVRHIGFSTHAPLDVILAAIATEFFEFVNLHYTYFFQRNEAAIAAAHEKDMGVFIISPADKGGMLYTPPDRLVEACAPFPPLLLNYRFLLSDRRITTLSIGPAMADELEPVTSVMDQVDHLTAAERTALERLEAQQAETLSSDRCQQCYACLPCPESINIPEVLRLRNLAIAHDMTAFGQYRYRMFENAGHWFPGNKASRCTECGDCLPRCPENLNIPQLLFDAHEKLNGAPRRRLWESH</sequence>
<name>A0A7C3KIS9_9CYAN</name>
<gene>
    <name evidence="5" type="ORF">ENR64_27435</name>
</gene>
<reference evidence="5" key="1">
    <citation type="journal article" date="2020" name="mSystems">
        <title>Genome- and Community-Level Interaction Insights into Carbon Utilization and Element Cycling Functions of Hydrothermarchaeota in Hydrothermal Sediment.</title>
        <authorList>
            <person name="Zhou Z."/>
            <person name="Liu Y."/>
            <person name="Xu W."/>
            <person name="Pan J."/>
            <person name="Luo Z.H."/>
            <person name="Li M."/>
        </authorList>
    </citation>
    <scope>NUCLEOTIDE SEQUENCE [LARGE SCALE GENOMIC DNA]</scope>
    <source>
        <strain evidence="5">SpSt-418</strain>
    </source>
</reference>
<dbReference type="GO" id="GO:0046872">
    <property type="term" value="F:metal ion binding"/>
    <property type="evidence" value="ECO:0007669"/>
    <property type="project" value="UniProtKB-KW"/>
</dbReference>
<dbReference type="PANTHER" id="PTHR43312">
    <property type="entry name" value="D-THREO-ALDOSE 1-DEHYDROGENASE"/>
    <property type="match status" value="1"/>
</dbReference>
<keyword evidence="1" id="KW-0479">Metal-binding</keyword>
<proteinExistence type="predicted"/>
<dbReference type="InterPro" id="IPR053135">
    <property type="entry name" value="AKR2_Oxidoreductase"/>
</dbReference>
<dbReference type="Pfam" id="PF00248">
    <property type="entry name" value="Aldo_ket_red"/>
    <property type="match status" value="1"/>
</dbReference>
<keyword evidence="3" id="KW-0411">Iron-sulfur</keyword>
<accession>A0A7C3KIS9</accession>
<evidence type="ECO:0000259" key="4">
    <source>
        <dbReference type="PROSITE" id="PS51379"/>
    </source>
</evidence>
<evidence type="ECO:0000256" key="1">
    <source>
        <dbReference type="ARBA" id="ARBA00022723"/>
    </source>
</evidence>
<evidence type="ECO:0000256" key="3">
    <source>
        <dbReference type="ARBA" id="ARBA00023014"/>
    </source>
</evidence>
<feature type="domain" description="4Fe-4S ferredoxin-type" evidence="4">
    <location>
        <begin position="329"/>
        <end position="357"/>
    </location>
</feature>
<dbReference type="PANTHER" id="PTHR43312:SF2">
    <property type="entry name" value="OXIDOREDUCTASE"/>
    <property type="match status" value="1"/>
</dbReference>
<evidence type="ECO:0000256" key="2">
    <source>
        <dbReference type="ARBA" id="ARBA00023004"/>
    </source>
</evidence>
<dbReference type="InterPro" id="IPR023210">
    <property type="entry name" value="NADP_OxRdtase_dom"/>
</dbReference>
<dbReference type="SUPFAM" id="SSF46548">
    <property type="entry name" value="alpha-helical ferredoxin"/>
    <property type="match status" value="1"/>
</dbReference>
<dbReference type="InterPro" id="IPR036812">
    <property type="entry name" value="NAD(P)_OxRdtase_dom_sf"/>
</dbReference>
<dbReference type="PROSITE" id="PS51379">
    <property type="entry name" value="4FE4S_FER_2"/>
    <property type="match status" value="1"/>
</dbReference>
<dbReference type="PROSITE" id="PS00198">
    <property type="entry name" value="4FE4S_FER_1"/>
    <property type="match status" value="1"/>
</dbReference>
<dbReference type="InterPro" id="IPR017900">
    <property type="entry name" value="4Fe4S_Fe_S_CS"/>
</dbReference>
<organism evidence="5">
    <name type="scientific">Oscillatoriales cyanobacterium SpSt-418</name>
    <dbReference type="NCBI Taxonomy" id="2282169"/>
    <lineage>
        <taxon>Bacteria</taxon>
        <taxon>Bacillati</taxon>
        <taxon>Cyanobacteriota</taxon>
        <taxon>Cyanophyceae</taxon>
        <taxon>Oscillatoriophycideae</taxon>
        <taxon>Oscillatoriales</taxon>
    </lineage>
</organism>
<dbReference type="SUPFAM" id="SSF51430">
    <property type="entry name" value="NAD(P)-linked oxidoreductase"/>
    <property type="match status" value="1"/>
</dbReference>
<keyword evidence="2" id="KW-0408">Iron</keyword>
<comment type="caution">
    <text evidence="5">The sequence shown here is derived from an EMBL/GenBank/DDBJ whole genome shotgun (WGS) entry which is preliminary data.</text>
</comment>